<evidence type="ECO:0000256" key="1">
    <source>
        <dbReference type="ARBA" id="ARBA00004871"/>
    </source>
</evidence>
<keyword evidence="5 8" id="KW-0560">Oxidoreductase</keyword>
<dbReference type="PANTHER" id="PTHR21089:SF1">
    <property type="entry name" value="BIFUNCTIONAL 3-DEHYDROQUINATE DEHYDRATASE_SHIKIMATE DEHYDROGENASE, CHLOROPLASTIC"/>
    <property type="match status" value="1"/>
</dbReference>
<dbReference type="UniPathway" id="UPA00053">
    <property type="reaction ID" value="UER00087"/>
</dbReference>
<evidence type="ECO:0000256" key="6">
    <source>
        <dbReference type="ARBA" id="ARBA00023141"/>
    </source>
</evidence>
<dbReference type="EC" id="1.1.1.25" evidence="2 8"/>
<dbReference type="Gene3D" id="3.40.50.10860">
    <property type="entry name" value="Leucine Dehydrogenase, chain A, domain 1"/>
    <property type="match status" value="1"/>
</dbReference>
<proteinExistence type="inferred from homology"/>
<dbReference type="HAMAP" id="MF_00222">
    <property type="entry name" value="Shikimate_DH_AroE"/>
    <property type="match status" value="1"/>
</dbReference>
<sequence>MTLIPVAGVIGCPIAHSKSPKLHGYWLSKYEINGYYIPLHVTEGDLERVVKALPAMGFRGCNVTIPHKERALALADIATDRARKIGAANTLTFKDDGQIHADNTDAYGFMQNIRQVWPEWSASVGPITVLGAGGAARAVVVALLEEGATDIRIVNRTRDRAEDLVAAFGKGTTAADWADLPDLLPDTATLVNTTALGMAGGAPLDLSLDSLPKESLVTDIVYTPLNTNLLMSAAQRGCKTVDGLGMLLHQGAPGFAQWFGVMPEVDDDLRRVMLEA</sequence>
<dbReference type="GO" id="GO:0019632">
    <property type="term" value="P:shikimate metabolic process"/>
    <property type="evidence" value="ECO:0007669"/>
    <property type="project" value="InterPro"/>
</dbReference>
<evidence type="ECO:0000256" key="8">
    <source>
        <dbReference type="HAMAP-Rule" id="MF_00222"/>
    </source>
</evidence>
<keyword evidence="13" id="KW-1185">Reference proteome</keyword>
<dbReference type="InterPro" id="IPR013708">
    <property type="entry name" value="Shikimate_DH-bd_N"/>
</dbReference>
<feature type="active site" description="Proton acceptor" evidence="8">
    <location>
        <position position="68"/>
    </location>
</feature>
<feature type="binding site" evidence="8">
    <location>
        <position position="222"/>
    </location>
    <ligand>
        <name>shikimate</name>
        <dbReference type="ChEBI" id="CHEBI:36208"/>
    </ligand>
</feature>
<dbReference type="Pfam" id="PF08501">
    <property type="entry name" value="Shikimate_dh_N"/>
    <property type="match status" value="1"/>
</dbReference>
<feature type="binding site" evidence="8">
    <location>
        <position position="243"/>
    </location>
    <ligand>
        <name>NADP(+)</name>
        <dbReference type="ChEBI" id="CHEBI:58349"/>
    </ligand>
</feature>
<accession>A0A1H2QZT6</accession>
<dbReference type="GO" id="GO:0008652">
    <property type="term" value="P:amino acid biosynthetic process"/>
    <property type="evidence" value="ECO:0007669"/>
    <property type="project" value="UniProtKB-KW"/>
</dbReference>
<dbReference type="SUPFAM" id="SSF51735">
    <property type="entry name" value="NAD(P)-binding Rossmann-fold domains"/>
    <property type="match status" value="1"/>
</dbReference>
<dbReference type="GO" id="GO:0009423">
    <property type="term" value="P:chorismate biosynthetic process"/>
    <property type="evidence" value="ECO:0007669"/>
    <property type="project" value="UniProtKB-UniRule"/>
</dbReference>
<dbReference type="Pfam" id="PF18317">
    <property type="entry name" value="SDH_C"/>
    <property type="match status" value="1"/>
</dbReference>
<dbReference type="InterPro" id="IPR011342">
    <property type="entry name" value="Shikimate_DH"/>
</dbReference>
<comment type="pathway">
    <text evidence="1 8">Metabolic intermediate biosynthesis; chorismate biosynthesis; chorismate from D-erythrose 4-phosphate and phosphoenolpyruvate: step 4/7.</text>
</comment>
<dbReference type="Pfam" id="PF01488">
    <property type="entry name" value="Shikimate_DH"/>
    <property type="match status" value="1"/>
</dbReference>
<keyword evidence="6 8" id="KW-0057">Aromatic amino acid biosynthesis</keyword>
<feature type="binding site" evidence="8">
    <location>
        <begin position="17"/>
        <end position="19"/>
    </location>
    <ligand>
        <name>shikimate</name>
        <dbReference type="ChEBI" id="CHEBI:36208"/>
    </ligand>
</feature>
<feature type="binding site" evidence="8">
    <location>
        <begin position="155"/>
        <end position="160"/>
    </location>
    <ligand>
        <name>NADP(+)</name>
        <dbReference type="ChEBI" id="CHEBI:58349"/>
    </ligand>
</feature>
<evidence type="ECO:0000256" key="3">
    <source>
        <dbReference type="ARBA" id="ARBA00022605"/>
    </source>
</evidence>
<keyword evidence="3 8" id="KW-0028">Amino-acid biosynthesis</keyword>
<evidence type="ECO:0000259" key="10">
    <source>
        <dbReference type="Pfam" id="PF08501"/>
    </source>
</evidence>
<comment type="function">
    <text evidence="8">Involved in the biosynthesis of the chorismate, which leads to the biosynthesis of aromatic amino acids. Catalyzes the reversible NADPH linked reduction of 3-dehydroshikimate (DHSA) to yield shikimate (SA).</text>
</comment>
<dbReference type="InterPro" id="IPR046346">
    <property type="entry name" value="Aminoacid_DH-like_N_sf"/>
</dbReference>
<evidence type="ECO:0000313" key="13">
    <source>
        <dbReference type="Proteomes" id="UP000198539"/>
    </source>
</evidence>
<comment type="catalytic activity">
    <reaction evidence="7 8">
        <text>shikimate + NADP(+) = 3-dehydroshikimate + NADPH + H(+)</text>
        <dbReference type="Rhea" id="RHEA:17737"/>
        <dbReference type="ChEBI" id="CHEBI:15378"/>
        <dbReference type="ChEBI" id="CHEBI:16630"/>
        <dbReference type="ChEBI" id="CHEBI:36208"/>
        <dbReference type="ChEBI" id="CHEBI:57783"/>
        <dbReference type="ChEBI" id="CHEBI:58349"/>
        <dbReference type="EC" id="1.1.1.25"/>
    </reaction>
</comment>
<dbReference type="InterPro" id="IPR036291">
    <property type="entry name" value="NAD(P)-bd_dom_sf"/>
</dbReference>
<feature type="domain" description="Quinate/shikimate 5-dehydrogenase/glutamyl-tRNA reductase" evidence="9">
    <location>
        <begin position="127"/>
        <end position="194"/>
    </location>
</feature>
<reference evidence="12 13" key="1">
    <citation type="submission" date="2016-10" db="EMBL/GenBank/DDBJ databases">
        <authorList>
            <person name="de Groot N.N."/>
        </authorList>
    </citation>
    <scope>NUCLEOTIDE SEQUENCE [LARGE SCALE GENOMIC DNA]</scope>
    <source>
        <strain evidence="12 13">CGMCC 1.8894</strain>
    </source>
</reference>
<dbReference type="AlphaFoldDB" id="A0A1H2QZT6"/>
<feature type="domain" description="Shikimate dehydrogenase substrate binding N-terminal" evidence="10">
    <location>
        <begin position="9"/>
        <end position="91"/>
    </location>
</feature>
<organism evidence="12 13">
    <name type="scientific">Roseicitreum antarcticum</name>
    <dbReference type="NCBI Taxonomy" id="564137"/>
    <lineage>
        <taxon>Bacteria</taxon>
        <taxon>Pseudomonadati</taxon>
        <taxon>Pseudomonadota</taxon>
        <taxon>Alphaproteobacteria</taxon>
        <taxon>Rhodobacterales</taxon>
        <taxon>Paracoccaceae</taxon>
        <taxon>Roseicitreum</taxon>
    </lineage>
</organism>
<dbReference type="OrthoDB" id="9792692at2"/>
<protein>
    <recommendedName>
        <fullName evidence="2 8">Shikimate dehydrogenase (NADP(+))</fullName>
        <shortName evidence="8">SDH</shortName>
        <ecNumber evidence="2 8">1.1.1.25</ecNumber>
    </recommendedName>
</protein>
<dbReference type="Gene3D" id="3.40.50.720">
    <property type="entry name" value="NAD(P)-binding Rossmann-like Domain"/>
    <property type="match status" value="1"/>
</dbReference>
<evidence type="ECO:0000256" key="4">
    <source>
        <dbReference type="ARBA" id="ARBA00022857"/>
    </source>
</evidence>
<evidence type="ECO:0000259" key="11">
    <source>
        <dbReference type="Pfam" id="PF18317"/>
    </source>
</evidence>
<feature type="binding site" evidence="8">
    <location>
        <position position="105"/>
    </location>
    <ligand>
        <name>shikimate</name>
        <dbReference type="ChEBI" id="CHEBI:36208"/>
    </ligand>
</feature>
<evidence type="ECO:0000256" key="5">
    <source>
        <dbReference type="ARBA" id="ARBA00023002"/>
    </source>
</evidence>
<dbReference type="GO" id="GO:0050661">
    <property type="term" value="F:NADP binding"/>
    <property type="evidence" value="ECO:0007669"/>
    <property type="project" value="InterPro"/>
</dbReference>
<dbReference type="STRING" id="564137.SAMN04488238_101147"/>
<dbReference type="NCBIfam" id="NF001312">
    <property type="entry name" value="PRK00258.1-4"/>
    <property type="match status" value="1"/>
</dbReference>
<feature type="binding site" evidence="8">
    <location>
        <position position="64"/>
    </location>
    <ligand>
        <name>shikimate</name>
        <dbReference type="ChEBI" id="CHEBI:36208"/>
    </ligand>
</feature>
<dbReference type="InterPro" id="IPR006151">
    <property type="entry name" value="Shikm_DH/Glu-tRNA_Rdtase"/>
</dbReference>
<name>A0A1H2QZT6_9RHOB</name>
<dbReference type="InterPro" id="IPR022893">
    <property type="entry name" value="Shikimate_DH_fam"/>
</dbReference>
<dbReference type="NCBIfam" id="TIGR00507">
    <property type="entry name" value="aroE"/>
    <property type="match status" value="1"/>
</dbReference>
<dbReference type="GO" id="GO:0009073">
    <property type="term" value="P:aromatic amino acid family biosynthetic process"/>
    <property type="evidence" value="ECO:0007669"/>
    <property type="project" value="UniProtKB-KW"/>
</dbReference>
<evidence type="ECO:0000259" key="9">
    <source>
        <dbReference type="Pfam" id="PF01488"/>
    </source>
</evidence>
<keyword evidence="4 8" id="KW-0521">NADP</keyword>
<dbReference type="SUPFAM" id="SSF53223">
    <property type="entry name" value="Aminoacid dehydrogenase-like, N-terminal domain"/>
    <property type="match status" value="1"/>
</dbReference>
<comment type="similarity">
    <text evidence="8">Belongs to the shikimate dehydrogenase family.</text>
</comment>
<evidence type="ECO:0000313" key="12">
    <source>
        <dbReference type="EMBL" id="SDW12448.1"/>
    </source>
</evidence>
<dbReference type="InterPro" id="IPR041121">
    <property type="entry name" value="SDH_C"/>
</dbReference>
<dbReference type="CDD" id="cd01065">
    <property type="entry name" value="NAD_bind_Shikimate_DH"/>
    <property type="match status" value="1"/>
</dbReference>
<dbReference type="Proteomes" id="UP000198539">
    <property type="component" value="Unassembled WGS sequence"/>
</dbReference>
<dbReference type="PANTHER" id="PTHR21089">
    <property type="entry name" value="SHIKIMATE DEHYDROGENASE"/>
    <property type="match status" value="1"/>
</dbReference>
<feature type="binding site" evidence="8">
    <location>
        <position position="89"/>
    </location>
    <ligand>
        <name>shikimate</name>
        <dbReference type="ChEBI" id="CHEBI:36208"/>
    </ligand>
</feature>
<comment type="subunit">
    <text evidence="8">Homodimer.</text>
</comment>
<feature type="binding site" evidence="8">
    <location>
        <begin position="131"/>
        <end position="135"/>
    </location>
    <ligand>
        <name>NADP(+)</name>
        <dbReference type="ChEBI" id="CHEBI:58349"/>
    </ligand>
</feature>
<dbReference type="RefSeq" id="WP_092884396.1">
    <property type="nucleotide sequence ID" value="NZ_CP061498.1"/>
</dbReference>
<dbReference type="EMBL" id="FNOM01000001">
    <property type="protein sequence ID" value="SDW12448.1"/>
    <property type="molecule type" value="Genomic_DNA"/>
</dbReference>
<feature type="binding site" evidence="8">
    <location>
        <position position="250"/>
    </location>
    <ligand>
        <name>shikimate</name>
        <dbReference type="ChEBI" id="CHEBI:36208"/>
    </ligand>
</feature>
<evidence type="ECO:0000256" key="2">
    <source>
        <dbReference type="ARBA" id="ARBA00012962"/>
    </source>
</evidence>
<dbReference type="GO" id="GO:0004764">
    <property type="term" value="F:shikimate 3-dehydrogenase (NADP+) activity"/>
    <property type="evidence" value="ECO:0007669"/>
    <property type="project" value="UniProtKB-UniRule"/>
</dbReference>
<feature type="binding site" evidence="8">
    <location>
        <position position="220"/>
    </location>
    <ligand>
        <name>NADP(+)</name>
        <dbReference type="ChEBI" id="CHEBI:58349"/>
    </ligand>
</feature>
<feature type="binding site" evidence="8">
    <location>
        <position position="80"/>
    </location>
    <ligand>
        <name>NADP(+)</name>
        <dbReference type="ChEBI" id="CHEBI:58349"/>
    </ligand>
</feature>
<evidence type="ECO:0000256" key="7">
    <source>
        <dbReference type="ARBA" id="ARBA00049442"/>
    </source>
</evidence>
<dbReference type="GO" id="GO:0005829">
    <property type="term" value="C:cytosol"/>
    <property type="evidence" value="ECO:0007669"/>
    <property type="project" value="TreeGrafter"/>
</dbReference>
<feature type="domain" description="SDH C-terminal" evidence="11">
    <location>
        <begin position="243"/>
        <end position="269"/>
    </location>
</feature>
<gene>
    <name evidence="8" type="primary">aroE</name>
    <name evidence="12" type="ORF">SAMN04488238_101147</name>
</gene>